<feature type="compositionally biased region" description="Basic and acidic residues" evidence="1">
    <location>
        <begin position="641"/>
        <end position="653"/>
    </location>
</feature>
<feature type="compositionally biased region" description="Basic and acidic residues" evidence="1">
    <location>
        <begin position="442"/>
        <end position="452"/>
    </location>
</feature>
<proteinExistence type="predicted"/>
<dbReference type="AlphaFoldDB" id="A0A7S0V8V9"/>
<dbReference type="PANTHER" id="PTHR21220">
    <property type="entry name" value="DNA-DEPENDENT METALLOPROTEASE SPRTN"/>
    <property type="match status" value="1"/>
</dbReference>
<dbReference type="PANTHER" id="PTHR21220:SF0">
    <property type="entry name" value="DNA-DEPENDENT METALLOPROTEASE SPRTN"/>
    <property type="match status" value="1"/>
</dbReference>
<feature type="compositionally biased region" description="Polar residues" evidence="1">
    <location>
        <begin position="459"/>
        <end position="468"/>
    </location>
</feature>
<feature type="region of interest" description="Disordered" evidence="1">
    <location>
        <begin position="209"/>
        <end position="272"/>
    </location>
</feature>
<name>A0A7S0V8V9_9CHLO</name>
<dbReference type="GO" id="GO:0003697">
    <property type="term" value="F:single-stranded DNA binding"/>
    <property type="evidence" value="ECO:0007669"/>
    <property type="project" value="InterPro"/>
</dbReference>
<feature type="compositionally biased region" description="Polar residues" evidence="1">
    <location>
        <begin position="236"/>
        <end position="252"/>
    </location>
</feature>
<dbReference type="Pfam" id="PF10263">
    <property type="entry name" value="SprT-like"/>
    <property type="match status" value="1"/>
</dbReference>
<reference evidence="3" key="1">
    <citation type="submission" date="2021-01" db="EMBL/GenBank/DDBJ databases">
        <authorList>
            <person name="Corre E."/>
            <person name="Pelletier E."/>
            <person name="Niang G."/>
            <person name="Scheremetjew M."/>
            <person name="Finn R."/>
            <person name="Kale V."/>
            <person name="Holt S."/>
            <person name="Cochrane G."/>
            <person name="Meng A."/>
            <person name="Brown T."/>
            <person name="Cohen L."/>
        </authorList>
    </citation>
    <scope>NUCLEOTIDE SEQUENCE</scope>
    <source>
        <strain evidence="3">SAG 63-3</strain>
    </source>
</reference>
<feature type="compositionally biased region" description="Low complexity" evidence="1">
    <location>
        <begin position="724"/>
        <end position="741"/>
    </location>
</feature>
<sequence length="813" mass="90100">MATDFDDLFQAVDFSFNPEPELTSLEPFPDIFNLFSHYNSLYFSNELGACSVEWSSSRMTSCAGVCHFRSGGGCVIRLSEPILKFRPSRDLKDTLLHEMIHALFFLRNERDDDRSGHGTKFKSKMLEINQSFKPDYHRPPGGYRITVYHYMHNEVNLYRRHVWKCNRCGHQVRRAMNRPPQEADCSRRSGPNCYDSNCRWHRHLRTCGGAFEKISGPDPKSKKERKTFRVREKNSKNVANRGNSLETQDSVRTSNNAETSSSANTKKSNTPLVPFSGSAFRILNPPTTSSPSIRMGGIQNWIQKPPIKKIKEGERAGSLEEGSREGGGQIAVNHVVDVIDLDSDEEENSVESHFVQDLNFIGNGKNTNIRYDNLNSKRNRTDNDVVEATTFPWDSEDDLDILNFFTSRKVDRDKDTDVMLVTSRNVAPDALATEMCQTPWPSDRHRMSHADQDSDSVGRGTQSRSNGPSFDRLNAVSVTDIPPLKHSHLSRTAVIGSTLVDIDDILVEVNNGVSGDSNMNKHIRKVDCFTEIISSIETNATKRQKTVLDVVPSTSSHPARAPPPVSLLSLFPPPSSSSSTTHIMPPSSIVHPAPVTSSFPSSVGDPMVSSRAFDPPKNPPKRAGLVPGNSEVVPASGIGSIREERRVEAREVGPGRSSVRGGGNGGATWSSYGVGSRSRTIVLPSRTVQKQRGSTCDFDTSDNAIDMSTAVHGGVVNDGYRRGSNYQNSNSSSTSSEIHNSVHNRQDFSRSSNNQNIYERNEIVSSSIVLQNNHSLASVTPSSDHIIESEERRRRCREAALQRLQGNRGNIGN</sequence>
<dbReference type="GO" id="GO:0004222">
    <property type="term" value="F:metalloendopeptidase activity"/>
    <property type="evidence" value="ECO:0007669"/>
    <property type="project" value="InterPro"/>
</dbReference>
<accession>A0A7S0V8V9</accession>
<organism evidence="3">
    <name type="scientific">Polytomella parva</name>
    <dbReference type="NCBI Taxonomy" id="51329"/>
    <lineage>
        <taxon>Eukaryota</taxon>
        <taxon>Viridiplantae</taxon>
        <taxon>Chlorophyta</taxon>
        <taxon>core chlorophytes</taxon>
        <taxon>Chlorophyceae</taxon>
        <taxon>CS clade</taxon>
        <taxon>Chlamydomonadales</taxon>
        <taxon>Chlamydomonadaceae</taxon>
        <taxon>Polytomella</taxon>
    </lineage>
</organism>
<dbReference type="EMBL" id="HBFM01025795">
    <property type="protein sequence ID" value="CAD8783532.1"/>
    <property type="molecule type" value="Transcribed_RNA"/>
</dbReference>
<feature type="compositionally biased region" description="Low complexity" evidence="1">
    <location>
        <begin position="253"/>
        <end position="270"/>
    </location>
</feature>
<evidence type="ECO:0000313" key="3">
    <source>
        <dbReference type="EMBL" id="CAD8783532.1"/>
    </source>
</evidence>
<dbReference type="InterPro" id="IPR044245">
    <property type="entry name" value="Spartan"/>
</dbReference>
<dbReference type="SMART" id="SM00731">
    <property type="entry name" value="SprT"/>
    <property type="match status" value="1"/>
</dbReference>
<dbReference type="InterPro" id="IPR006640">
    <property type="entry name" value="SprT-like_domain"/>
</dbReference>
<protein>
    <recommendedName>
        <fullName evidence="2">SprT-like domain-containing protein</fullName>
    </recommendedName>
</protein>
<feature type="domain" description="SprT-like" evidence="2">
    <location>
        <begin position="29"/>
        <end position="214"/>
    </location>
</feature>
<feature type="region of interest" description="Disordered" evidence="1">
    <location>
        <begin position="439"/>
        <end position="473"/>
    </location>
</feature>
<dbReference type="GO" id="GO:0031593">
    <property type="term" value="F:polyubiquitin modification-dependent protein binding"/>
    <property type="evidence" value="ECO:0007669"/>
    <property type="project" value="TreeGrafter"/>
</dbReference>
<feature type="region of interest" description="Disordered" evidence="1">
    <location>
        <begin position="597"/>
        <end position="673"/>
    </location>
</feature>
<evidence type="ECO:0000259" key="2">
    <source>
        <dbReference type="SMART" id="SM00731"/>
    </source>
</evidence>
<evidence type="ECO:0000256" key="1">
    <source>
        <dbReference type="SAM" id="MobiDB-lite"/>
    </source>
</evidence>
<dbReference type="GO" id="GO:0006974">
    <property type="term" value="P:DNA damage response"/>
    <property type="evidence" value="ECO:0007669"/>
    <property type="project" value="InterPro"/>
</dbReference>
<dbReference type="GO" id="GO:0005634">
    <property type="term" value="C:nucleus"/>
    <property type="evidence" value="ECO:0007669"/>
    <property type="project" value="TreeGrafter"/>
</dbReference>
<feature type="region of interest" description="Disordered" evidence="1">
    <location>
        <begin position="714"/>
        <end position="754"/>
    </location>
</feature>
<gene>
    <name evidence="3" type="ORF">PPAR00522_LOCUS16683</name>
</gene>